<dbReference type="CDD" id="cd00167">
    <property type="entry name" value="SANT"/>
    <property type="match status" value="2"/>
</dbReference>
<gene>
    <name evidence="9" type="primary">SNAPC4</name>
    <name evidence="9" type="ORF">DERP_003872</name>
</gene>
<evidence type="ECO:0000313" key="10">
    <source>
        <dbReference type="Proteomes" id="UP000887458"/>
    </source>
</evidence>
<accession>A0ABQ8J7L6</accession>
<evidence type="ECO:0000256" key="1">
    <source>
        <dbReference type="ARBA" id="ARBA00004123"/>
    </source>
</evidence>
<evidence type="ECO:0000256" key="6">
    <source>
        <dbReference type="SAM" id="MobiDB-lite"/>
    </source>
</evidence>
<evidence type="ECO:0000256" key="5">
    <source>
        <dbReference type="ARBA" id="ARBA00023242"/>
    </source>
</evidence>
<sequence length="978" mass="116396">MDLIESMDTSELEKDEADDDDDGDNDEQEIQKINIALQMNQMLTEQFTWKRQKILKELNDLDFCDNSEDDDKDDNKELSLNQNRKVTQLEKRYSTTLLTTFYKPYLRDNRGFSAPNLFNPEHEYVLESRIQMILHHPCHVRNWTENEKNVILNEVRSQHLFKQTRSIVKRIEELLVLPVRNVEQAEEIKQLNSELALKRLSHEEPERFCSNIDWLAIAKLCENEDRNDDDCELYYNNYLHSSVNRQEWTEEEDVKLKELIEKYGENDWDRVAAEIHTGRLPWQCCSRYQSRHSKSLHMTGPIDEAEAKKLLRLIEQARTDGGEVDWKYVSRIEEGRLLPQIKYFYQQHLLESSELKLKKYTRWTRLEDTILFAAHKYYKNDNNDDKHDCIYVKIAKHLPGRTNRQIRERYTMILSQQRQQKGYWKQSEDLALLNACAKDLLENGKIDYVRLNRNLFPLRNPHRIFHRFRLLSRYLPEDFYHQPINNKLLDCLHPVKTKRFAMKQIYRPKLPKNRQKLFNYLRKLSNIQQMIMEGKQIEYNFDDDDDDKNDEDFISDNDSDNDVVDVDIVQQQQQQQTTKTNKINLPTALTVLTKPNDKNDEQQWTIDSCIQLYKHLKPLAGFFQRRCIYDTIGDICLTDMLRTILRELLDTDIVTDICRGTSSSSSLINQCNNNNMNLETNDQYNHNNVNNVNPLSLDTIRFYLASTSVSINQQQQQQQSNNIRSLFLPNYSTTYAYVLMQFLYNAMFIHSVECQYNINDNNIDNINGQLEYQKLRSIFISLFLWPALLSRLRPDTDCNDKQLQEILISNQQQQKKQQQQQQCLMIKLCRKRGRKPKRQFRHENLDKFLRIRSMQNRIFKNPNYESEQVSPSSSSSSPLLWFQQKNFKKLITEKVTEFLEKISKQIDDEWSRRQKEKELLLEEKKNNKSCSKIVVHKRRTRSIDNDDDDNPISNKPNIVRRRSQRISSSSSSSSQQQS</sequence>
<feature type="domain" description="Myb-like" evidence="7">
    <location>
        <begin position="362"/>
        <end position="414"/>
    </location>
</feature>
<dbReference type="Pfam" id="PF00249">
    <property type="entry name" value="Myb_DNA-binding"/>
    <property type="match status" value="2"/>
</dbReference>
<evidence type="ECO:0000256" key="4">
    <source>
        <dbReference type="ARBA" id="ARBA00023163"/>
    </source>
</evidence>
<feature type="domain" description="HTH myb-type" evidence="8">
    <location>
        <begin position="240"/>
        <end position="296"/>
    </location>
</feature>
<keyword evidence="10" id="KW-1185">Reference proteome</keyword>
<dbReference type="InterPro" id="IPR001005">
    <property type="entry name" value="SANT/Myb"/>
</dbReference>
<dbReference type="EMBL" id="NJHN03000062">
    <property type="protein sequence ID" value="KAH9418547.1"/>
    <property type="molecule type" value="Genomic_DNA"/>
</dbReference>
<evidence type="ECO:0000313" key="9">
    <source>
        <dbReference type="EMBL" id="KAH9418547.1"/>
    </source>
</evidence>
<reference evidence="9 10" key="1">
    <citation type="journal article" date="2018" name="J. Allergy Clin. Immunol.">
        <title>High-quality assembly of Dermatophagoides pteronyssinus genome and transcriptome reveals a wide range of novel allergens.</title>
        <authorList>
            <person name="Liu X.Y."/>
            <person name="Yang K.Y."/>
            <person name="Wang M.Q."/>
            <person name="Kwok J.S."/>
            <person name="Zeng X."/>
            <person name="Yang Z."/>
            <person name="Xiao X.J."/>
            <person name="Lau C.P."/>
            <person name="Li Y."/>
            <person name="Huang Z.M."/>
            <person name="Ba J.G."/>
            <person name="Yim A.K."/>
            <person name="Ouyang C.Y."/>
            <person name="Ngai S.M."/>
            <person name="Chan T.F."/>
            <person name="Leung E.L."/>
            <person name="Liu L."/>
            <person name="Liu Z.G."/>
            <person name="Tsui S.K."/>
        </authorList>
    </citation>
    <scope>NUCLEOTIDE SEQUENCE [LARGE SCALE GENOMIC DNA]</scope>
    <source>
        <strain evidence="9">Derp</strain>
    </source>
</reference>
<organism evidence="9 10">
    <name type="scientific">Dermatophagoides pteronyssinus</name>
    <name type="common">European house dust mite</name>
    <dbReference type="NCBI Taxonomy" id="6956"/>
    <lineage>
        <taxon>Eukaryota</taxon>
        <taxon>Metazoa</taxon>
        <taxon>Ecdysozoa</taxon>
        <taxon>Arthropoda</taxon>
        <taxon>Chelicerata</taxon>
        <taxon>Arachnida</taxon>
        <taxon>Acari</taxon>
        <taxon>Acariformes</taxon>
        <taxon>Sarcoptiformes</taxon>
        <taxon>Astigmata</taxon>
        <taxon>Psoroptidia</taxon>
        <taxon>Analgoidea</taxon>
        <taxon>Pyroglyphidae</taxon>
        <taxon>Dermatophagoidinae</taxon>
        <taxon>Dermatophagoides</taxon>
    </lineage>
</organism>
<dbReference type="InterPro" id="IPR009057">
    <property type="entry name" value="Homeodomain-like_sf"/>
</dbReference>
<comment type="subcellular location">
    <subcellularLocation>
        <location evidence="1">Nucleus</location>
    </subcellularLocation>
</comment>
<dbReference type="SMART" id="SM00717">
    <property type="entry name" value="SANT"/>
    <property type="match status" value="5"/>
</dbReference>
<feature type="domain" description="Myb-like" evidence="7">
    <location>
        <begin position="240"/>
        <end position="292"/>
    </location>
</feature>
<evidence type="ECO:0000256" key="2">
    <source>
        <dbReference type="ARBA" id="ARBA00023015"/>
    </source>
</evidence>
<feature type="region of interest" description="Disordered" evidence="6">
    <location>
        <begin position="932"/>
        <end position="978"/>
    </location>
</feature>
<dbReference type="PANTHER" id="PTHR46621:SF1">
    <property type="entry name" value="SNRNA-ACTIVATING PROTEIN COMPLEX SUBUNIT 4"/>
    <property type="match status" value="1"/>
</dbReference>
<proteinExistence type="predicted"/>
<dbReference type="Gene3D" id="1.10.10.60">
    <property type="entry name" value="Homeodomain-like"/>
    <property type="match status" value="2"/>
</dbReference>
<dbReference type="PANTHER" id="PTHR46621">
    <property type="entry name" value="SNRNA-ACTIVATING PROTEIN COMPLEX SUBUNIT 4"/>
    <property type="match status" value="1"/>
</dbReference>
<keyword evidence="2" id="KW-0805">Transcription regulation</keyword>
<comment type="caution">
    <text evidence="9">The sequence shown here is derived from an EMBL/GenBank/DDBJ whole genome shotgun (WGS) entry which is preliminary data.</text>
</comment>
<feature type="compositionally biased region" description="Acidic residues" evidence="6">
    <location>
        <begin position="8"/>
        <end position="26"/>
    </location>
</feature>
<dbReference type="InterPro" id="IPR017930">
    <property type="entry name" value="Myb_dom"/>
</dbReference>
<dbReference type="PROSITE" id="PS50090">
    <property type="entry name" value="MYB_LIKE"/>
    <property type="match status" value="2"/>
</dbReference>
<keyword evidence="3" id="KW-0238">DNA-binding</keyword>
<feature type="compositionally biased region" description="Low complexity" evidence="6">
    <location>
        <begin position="965"/>
        <end position="978"/>
    </location>
</feature>
<keyword evidence="4" id="KW-0804">Transcription</keyword>
<reference evidence="9 10" key="2">
    <citation type="journal article" date="2022" name="Mol. Biol. Evol.">
        <title>Comparative Genomics Reveals Insights into the Divergent Evolution of Astigmatic Mites and Household Pest Adaptations.</title>
        <authorList>
            <person name="Xiong Q."/>
            <person name="Wan A.T."/>
            <person name="Liu X."/>
            <person name="Fung C.S."/>
            <person name="Xiao X."/>
            <person name="Malainual N."/>
            <person name="Hou J."/>
            <person name="Wang L."/>
            <person name="Wang M."/>
            <person name="Yang K.Y."/>
            <person name="Cui Y."/>
            <person name="Leung E.L."/>
            <person name="Nong W."/>
            <person name="Shin S.K."/>
            <person name="Au S.W."/>
            <person name="Jeong K.Y."/>
            <person name="Chew F.T."/>
            <person name="Hui J.H."/>
            <person name="Leung T.F."/>
            <person name="Tungtrongchitr A."/>
            <person name="Zhong N."/>
            <person name="Liu Z."/>
            <person name="Tsui S.K."/>
        </authorList>
    </citation>
    <scope>NUCLEOTIDE SEQUENCE [LARGE SCALE GENOMIC DNA]</scope>
    <source>
        <strain evidence="9">Derp</strain>
    </source>
</reference>
<evidence type="ECO:0000256" key="3">
    <source>
        <dbReference type="ARBA" id="ARBA00023125"/>
    </source>
</evidence>
<protein>
    <submittedName>
        <fullName evidence="9">Myblike DNAbinding domain-containing protein</fullName>
    </submittedName>
</protein>
<dbReference type="SUPFAM" id="SSF46689">
    <property type="entry name" value="Homeodomain-like"/>
    <property type="match status" value="3"/>
</dbReference>
<dbReference type="InterPro" id="IPR051575">
    <property type="entry name" value="Myb-like_DNA-bd"/>
</dbReference>
<dbReference type="PROSITE" id="PS51294">
    <property type="entry name" value="HTH_MYB"/>
    <property type="match status" value="1"/>
</dbReference>
<name>A0ABQ8J7L6_DERPT</name>
<evidence type="ECO:0000259" key="8">
    <source>
        <dbReference type="PROSITE" id="PS51294"/>
    </source>
</evidence>
<dbReference type="Proteomes" id="UP000887458">
    <property type="component" value="Unassembled WGS sequence"/>
</dbReference>
<feature type="region of interest" description="Disordered" evidence="6">
    <location>
        <begin position="1"/>
        <end position="26"/>
    </location>
</feature>
<evidence type="ECO:0000259" key="7">
    <source>
        <dbReference type="PROSITE" id="PS50090"/>
    </source>
</evidence>
<keyword evidence="5" id="KW-0539">Nucleus</keyword>